<dbReference type="PANTHER" id="PTHR43685:SF11">
    <property type="entry name" value="GLYCOSYLTRANSFERASE TAGX-RELATED"/>
    <property type="match status" value="1"/>
</dbReference>
<dbReference type="InterPro" id="IPR050834">
    <property type="entry name" value="Glycosyltransf_2"/>
</dbReference>
<reference evidence="3 4" key="1">
    <citation type="submission" date="2008-07" db="EMBL/GenBank/DDBJ databases">
        <title>Complete sequence of Geobacter bemidjiensis BEM.</title>
        <authorList>
            <consortium name="US DOE Joint Genome Institute"/>
            <person name="Lucas S."/>
            <person name="Copeland A."/>
            <person name="Lapidus A."/>
            <person name="Glavina del Rio T."/>
            <person name="Dalin E."/>
            <person name="Tice H."/>
            <person name="Bruce D."/>
            <person name="Goodwin L."/>
            <person name="Pitluck S."/>
            <person name="Kiss H."/>
            <person name="Brettin T."/>
            <person name="Detter J.C."/>
            <person name="Han C."/>
            <person name="Kuske C.R."/>
            <person name="Schmutz J."/>
            <person name="Larimer F."/>
            <person name="Land M."/>
            <person name="Hauser L."/>
            <person name="Kyrpides N."/>
            <person name="Lykidis A."/>
            <person name="Lovley D."/>
            <person name="Richardson P."/>
        </authorList>
    </citation>
    <scope>NUCLEOTIDE SEQUENCE [LARGE SCALE GENOMIC DNA]</scope>
    <source>
        <strain evidence="4">ATCC BAA-1014 / DSM 16622 / JCM 12645 / Bem</strain>
    </source>
</reference>
<evidence type="ECO:0000256" key="1">
    <source>
        <dbReference type="SAM" id="Phobius"/>
    </source>
</evidence>
<dbReference type="CAZy" id="GT2">
    <property type="family name" value="Glycosyltransferase Family 2"/>
</dbReference>
<dbReference type="HOGENOM" id="CLU_025996_19_2_7"/>
<dbReference type="RefSeq" id="WP_012529510.1">
    <property type="nucleotide sequence ID" value="NC_011146.1"/>
</dbReference>
<reference evidence="3 4" key="2">
    <citation type="journal article" date="2010" name="BMC Genomics">
        <title>The genome of Geobacter bemidjiensis, exemplar for the subsurface clade of Geobacter species that predominate in Fe(III)-reducing subsurface environments.</title>
        <authorList>
            <person name="Aklujkar M."/>
            <person name="Young N.D."/>
            <person name="Holmes D."/>
            <person name="Chavan M."/>
            <person name="Risso C."/>
            <person name="Kiss H.E."/>
            <person name="Han C.S."/>
            <person name="Land M.L."/>
            <person name="Lovley D.R."/>
        </authorList>
    </citation>
    <scope>NUCLEOTIDE SEQUENCE [LARGE SCALE GENOMIC DNA]</scope>
    <source>
        <strain evidence="4">ATCC BAA-1014 / DSM 16622 / JCM 12645 / Bem</strain>
    </source>
</reference>
<evidence type="ECO:0000313" key="4">
    <source>
        <dbReference type="Proteomes" id="UP000008825"/>
    </source>
</evidence>
<name>B5EGZ4_CITBB</name>
<dbReference type="GO" id="GO:0016740">
    <property type="term" value="F:transferase activity"/>
    <property type="evidence" value="ECO:0007669"/>
    <property type="project" value="UniProtKB-KW"/>
</dbReference>
<accession>B5EGZ4</accession>
<gene>
    <name evidence="3" type="ordered locus">Gbem_1076</name>
</gene>
<keyword evidence="1" id="KW-1133">Transmembrane helix</keyword>
<feature type="transmembrane region" description="Helical" evidence="1">
    <location>
        <begin position="251"/>
        <end position="271"/>
    </location>
</feature>
<keyword evidence="1" id="KW-0812">Transmembrane</keyword>
<evidence type="ECO:0000259" key="2">
    <source>
        <dbReference type="Pfam" id="PF00535"/>
    </source>
</evidence>
<sequence>MSLSPMHITVCICTFKRPEMLQRLLITLEGQQTDGKFSYSAVVVDNDANRSALETIALFQKYHTLPVTYLVEPEQNIARARNKAVDNATGDFIAFIDDDEFPENRWLLQMVNILEGSGAAGVLGPVRPHFEKGCPKWIIKSGLCDRKSHATGTIMRSADTRTGNVLISREIFKDTRNRFDPAFGRSGGEDVRFFEYVMQKGHTFLWSNEALVYETVPHERWSASFYLRRAVRKGGVSGSVIRKRGFSFRHLAFALAAFCVYATTLPFAVLAGKHFCIKCLVKTAYHLAWLSGFFGHVQIALKDDQ</sequence>
<dbReference type="CDD" id="cd00761">
    <property type="entry name" value="Glyco_tranf_GTA_type"/>
    <property type="match status" value="1"/>
</dbReference>
<keyword evidence="3" id="KW-0808">Transferase</keyword>
<dbReference type="SUPFAM" id="SSF53448">
    <property type="entry name" value="Nucleotide-diphospho-sugar transferases"/>
    <property type="match status" value="1"/>
</dbReference>
<dbReference type="InterPro" id="IPR001173">
    <property type="entry name" value="Glyco_trans_2-like"/>
</dbReference>
<organism evidence="3 4">
    <name type="scientific">Citrifermentans bemidjiense (strain ATCC BAA-1014 / DSM 16622 / JCM 12645 / Bem)</name>
    <name type="common">Geobacter bemidjiensis</name>
    <dbReference type="NCBI Taxonomy" id="404380"/>
    <lineage>
        <taxon>Bacteria</taxon>
        <taxon>Pseudomonadati</taxon>
        <taxon>Thermodesulfobacteriota</taxon>
        <taxon>Desulfuromonadia</taxon>
        <taxon>Geobacterales</taxon>
        <taxon>Geobacteraceae</taxon>
        <taxon>Citrifermentans</taxon>
    </lineage>
</organism>
<proteinExistence type="predicted"/>
<dbReference type="STRING" id="404380.Gbem_1076"/>
<dbReference type="EMBL" id="CP001124">
    <property type="protein sequence ID" value="ACH38096.1"/>
    <property type="molecule type" value="Genomic_DNA"/>
</dbReference>
<keyword evidence="4" id="KW-1185">Reference proteome</keyword>
<dbReference type="eggNOG" id="COG1215">
    <property type="taxonomic scope" value="Bacteria"/>
</dbReference>
<dbReference type="AlphaFoldDB" id="B5EGZ4"/>
<dbReference type="PANTHER" id="PTHR43685">
    <property type="entry name" value="GLYCOSYLTRANSFERASE"/>
    <property type="match status" value="1"/>
</dbReference>
<dbReference type="InterPro" id="IPR029044">
    <property type="entry name" value="Nucleotide-diphossugar_trans"/>
</dbReference>
<dbReference type="OrthoDB" id="9809116at2"/>
<dbReference type="Gene3D" id="3.90.550.10">
    <property type="entry name" value="Spore Coat Polysaccharide Biosynthesis Protein SpsA, Chain A"/>
    <property type="match status" value="1"/>
</dbReference>
<keyword evidence="1" id="KW-0472">Membrane</keyword>
<dbReference type="Proteomes" id="UP000008825">
    <property type="component" value="Chromosome"/>
</dbReference>
<evidence type="ECO:0000313" key="3">
    <source>
        <dbReference type="EMBL" id="ACH38096.1"/>
    </source>
</evidence>
<protein>
    <submittedName>
        <fullName evidence="3">Glycosyltransferase</fullName>
    </submittedName>
</protein>
<dbReference type="Pfam" id="PF00535">
    <property type="entry name" value="Glycos_transf_2"/>
    <property type="match status" value="1"/>
</dbReference>
<dbReference type="KEGG" id="gbm:Gbem_1076"/>
<feature type="domain" description="Glycosyltransferase 2-like" evidence="2">
    <location>
        <begin position="9"/>
        <end position="139"/>
    </location>
</feature>